<evidence type="ECO:0000313" key="2">
    <source>
        <dbReference type="Proteomes" id="UP000178993"/>
    </source>
</evidence>
<comment type="caution">
    <text evidence="1">The sequence shown here is derived from an EMBL/GenBank/DDBJ whole genome shotgun (WGS) entry which is preliminary data.</text>
</comment>
<organism evidence="1 2">
    <name type="scientific">Candidatus Amesbacteria bacterium RIFCSPHIGHO2_12_FULL_48_14</name>
    <dbReference type="NCBI Taxonomy" id="1797257"/>
    <lineage>
        <taxon>Bacteria</taxon>
        <taxon>Candidatus Amesiibacteriota</taxon>
    </lineage>
</organism>
<dbReference type="Proteomes" id="UP000178993">
    <property type="component" value="Unassembled WGS sequence"/>
</dbReference>
<name>A0A1F4Z5E8_9BACT</name>
<sequence length="110" mass="12655">MKETKKGSLGREVWYAVKAYVMARMVVDSIKRTMLDLDKDKELGGDLNQVTAEQFSMFLKNTIKRLDEMSPDEVQEFVNSRMEGLPEGRKKRLRNILKAMIKAGRDKKSG</sequence>
<proteinExistence type="predicted"/>
<dbReference type="AlphaFoldDB" id="A0A1F4Z5E8"/>
<dbReference type="EMBL" id="MEXL01000044">
    <property type="protein sequence ID" value="OGD01380.1"/>
    <property type="molecule type" value="Genomic_DNA"/>
</dbReference>
<evidence type="ECO:0000313" key="1">
    <source>
        <dbReference type="EMBL" id="OGD01380.1"/>
    </source>
</evidence>
<accession>A0A1F4Z5E8</accession>
<reference evidence="1 2" key="1">
    <citation type="journal article" date="2016" name="Nat. Commun.">
        <title>Thousands of microbial genomes shed light on interconnected biogeochemical processes in an aquifer system.</title>
        <authorList>
            <person name="Anantharaman K."/>
            <person name="Brown C.T."/>
            <person name="Hug L.A."/>
            <person name="Sharon I."/>
            <person name="Castelle C.J."/>
            <person name="Probst A.J."/>
            <person name="Thomas B.C."/>
            <person name="Singh A."/>
            <person name="Wilkins M.J."/>
            <person name="Karaoz U."/>
            <person name="Brodie E.L."/>
            <person name="Williams K.H."/>
            <person name="Hubbard S.S."/>
            <person name="Banfield J.F."/>
        </authorList>
    </citation>
    <scope>NUCLEOTIDE SEQUENCE [LARGE SCALE GENOMIC DNA]</scope>
</reference>
<gene>
    <name evidence="1" type="ORF">A3E17_05210</name>
</gene>
<protein>
    <submittedName>
        <fullName evidence="1">Uncharacterized protein</fullName>
    </submittedName>
</protein>